<dbReference type="AlphaFoldDB" id="A0A0B1T8R8"/>
<accession>A0A0B1T8R8</accession>
<keyword evidence="3" id="KW-1185">Reference proteome</keyword>
<organism evidence="2 3">
    <name type="scientific">Oesophagostomum dentatum</name>
    <name type="common">Nodular worm</name>
    <dbReference type="NCBI Taxonomy" id="61180"/>
    <lineage>
        <taxon>Eukaryota</taxon>
        <taxon>Metazoa</taxon>
        <taxon>Ecdysozoa</taxon>
        <taxon>Nematoda</taxon>
        <taxon>Chromadorea</taxon>
        <taxon>Rhabditida</taxon>
        <taxon>Rhabditina</taxon>
        <taxon>Rhabditomorpha</taxon>
        <taxon>Strongyloidea</taxon>
        <taxon>Strongylidae</taxon>
        <taxon>Oesophagostomum</taxon>
    </lineage>
</organism>
<evidence type="ECO:0000313" key="3">
    <source>
        <dbReference type="Proteomes" id="UP000053660"/>
    </source>
</evidence>
<dbReference type="OrthoDB" id="5867520at2759"/>
<protein>
    <submittedName>
        <fullName evidence="2">Uncharacterized protein</fullName>
    </submittedName>
</protein>
<feature type="compositionally biased region" description="Basic and acidic residues" evidence="1">
    <location>
        <begin position="62"/>
        <end position="93"/>
    </location>
</feature>
<dbReference type="Proteomes" id="UP000053660">
    <property type="component" value="Unassembled WGS sequence"/>
</dbReference>
<feature type="compositionally biased region" description="Basic and acidic residues" evidence="1">
    <location>
        <begin position="178"/>
        <end position="206"/>
    </location>
</feature>
<reference evidence="2 3" key="1">
    <citation type="submission" date="2014-03" db="EMBL/GenBank/DDBJ databases">
        <title>Draft genome of the hookworm Oesophagostomum dentatum.</title>
        <authorList>
            <person name="Mitreva M."/>
        </authorList>
    </citation>
    <scope>NUCLEOTIDE SEQUENCE [LARGE SCALE GENOMIC DNA]</scope>
    <source>
        <strain evidence="2 3">OD-Hann</strain>
    </source>
</reference>
<name>A0A0B1T8R8_OESDE</name>
<sequence>MSTKSKEVVVKAGSTLQSPKKAAVDPKKKSDITQKTAVQPPPKSQMACATQAETLVPQPPVEKAKAPAEPTAPKETEKPKTKSAEKEKRDRSAKARHMLSNPIVTPVTDEFPTEDNPEEQDKAEGKPDGVSKSNQPTKTDKAKSYVAKRNAKAALKNVSNPIVTPVTDEFPTEDEQNGPEKKSEKPEENKGEQQASKEGKEEKEGKQCWSSSYRFAILTVKMTVAQGFAKSGD</sequence>
<feature type="region of interest" description="Disordered" evidence="1">
    <location>
        <begin position="1"/>
        <end position="208"/>
    </location>
</feature>
<evidence type="ECO:0000256" key="1">
    <source>
        <dbReference type="SAM" id="MobiDB-lite"/>
    </source>
</evidence>
<dbReference type="EMBL" id="KN551287">
    <property type="protein sequence ID" value="KHJ92546.1"/>
    <property type="molecule type" value="Genomic_DNA"/>
</dbReference>
<proteinExistence type="predicted"/>
<feature type="compositionally biased region" description="Basic and acidic residues" evidence="1">
    <location>
        <begin position="119"/>
        <end position="129"/>
    </location>
</feature>
<feature type="compositionally biased region" description="Basic and acidic residues" evidence="1">
    <location>
        <begin position="22"/>
        <end position="32"/>
    </location>
</feature>
<gene>
    <name evidence="2" type="ORF">OESDEN_07565</name>
</gene>
<evidence type="ECO:0000313" key="2">
    <source>
        <dbReference type="EMBL" id="KHJ92546.1"/>
    </source>
</evidence>